<dbReference type="GO" id="GO:0005739">
    <property type="term" value="C:mitochondrion"/>
    <property type="evidence" value="ECO:0007669"/>
    <property type="project" value="TreeGrafter"/>
</dbReference>
<keyword evidence="4 8" id="KW-0560">Oxidoreductase</keyword>
<proteinExistence type="inferred from homology"/>
<feature type="active site" description="Proton acceptor" evidence="5">
    <location>
        <position position="215"/>
    </location>
</feature>
<dbReference type="STRING" id="879819.A0A0J1B4S0"/>
<comment type="similarity">
    <text evidence="2 8">Belongs to the malic enzymes family.</text>
</comment>
<dbReference type="GeneID" id="28983702"/>
<feature type="binding site" evidence="7">
    <location>
        <position position="310"/>
    </location>
    <ligand>
        <name>a divalent metal cation</name>
        <dbReference type="ChEBI" id="CHEBI:60240"/>
    </ligand>
</feature>
<dbReference type="RefSeq" id="XP_018279165.1">
    <property type="nucleotide sequence ID" value="XM_018423099.1"/>
</dbReference>
<dbReference type="Proteomes" id="UP000053611">
    <property type="component" value="Unassembled WGS sequence"/>
</dbReference>
<protein>
    <recommendedName>
        <fullName evidence="8">Malic enzyme</fullName>
    </recommendedName>
</protein>
<feature type="binding site" evidence="6">
    <location>
        <position position="505"/>
    </location>
    <ligand>
        <name>(S)-malate</name>
        <dbReference type="ChEBI" id="CHEBI:15589"/>
    </ligand>
</feature>
<feature type="domain" description="Malic enzyme NAD-binding" evidence="10">
    <location>
        <begin position="311"/>
        <end position="574"/>
    </location>
</feature>
<dbReference type="InterPro" id="IPR046346">
    <property type="entry name" value="Aminoacid_DH-like_N_sf"/>
</dbReference>
<keyword evidence="3 7" id="KW-0479">Metal-binding</keyword>
<feature type="binding site" evidence="7">
    <location>
        <position position="287"/>
    </location>
    <ligand>
        <name>a divalent metal cation</name>
        <dbReference type="ChEBI" id="CHEBI:60240"/>
    </ligand>
</feature>
<dbReference type="GO" id="GO:0004471">
    <property type="term" value="F:malate dehydrogenase (decarboxylating) (NAD+) activity"/>
    <property type="evidence" value="ECO:0007669"/>
    <property type="project" value="TreeGrafter"/>
</dbReference>
<feature type="binding site" evidence="6">
    <location>
        <position position="461"/>
    </location>
    <ligand>
        <name>(S)-malate</name>
        <dbReference type="ChEBI" id="CHEBI:15589"/>
    </ligand>
</feature>
<evidence type="ECO:0000259" key="10">
    <source>
        <dbReference type="SMART" id="SM00919"/>
    </source>
</evidence>
<dbReference type="PIRSF" id="PIRSF000106">
    <property type="entry name" value="ME"/>
    <property type="match status" value="1"/>
</dbReference>
<comment type="cofactor">
    <cofactor evidence="7">
        <name>Mg(2+)</name>
        <dbReference type="ChEBI" id="CHEBI:18420"/>
    </cofactor>
    <cofactor evidence="7">
        <name>Mn(2+)</name>
        <dbReference type="ChEBI" id="CHEBI:29035"/>
    </cofactor>
    <text evidence="7">Divalent metal cations. Prefers magnesium or manganese.</text>
</comment>
<dbReference type="GO" id="GO:0051287">
    <property type="term" value="F:NAD binding"/>
    <property type="evidence" value="ECO:0007669"/>
    <property type="project" value="InterPro"/>
</dbReference>
<dbReference type="PANTHER" id="PTHR23406:SF32">
    <property type="entry name" value="NADP-DEPENDENT MALIC ENZYME"/>
    <property type="match status" value="1"/>
</dbReference>
<evidence type="ECO:0000256" key="4">
    <source>
        <dbReference type="ARBA" id="ARBA00023002"/>
    </source>
</evidence>
<evidence type="ECO:0000256" key="8">
    <source>
        <dbReference type="RuleBase" id="RU003426"/>
    </source>
</evidence>
<feature type="binding site" evidence="6">
    <location>
        <position position="197"/>
    </location>
    <ligand>
        <name>(S)-malate</name>
        <dbReference type="ChEBI" id="CHEBI:15589"/>
    </ligand>
</feature>
<dbReference type="Pfam" id="PF03949">
    <property type="entry name" value="Malic_M"/>
    <property type="match status" value="1"/>
</dbReference>
<reference evidence="12 13" key="1">
    <citation type="submission" date="2015-03" db="EMBL/GenBank/DDBJ databases">
        <title>Genomics and transcriptomics of the oil-accumulating basidiomycete yeast T. oleaginosus allow insights into substrate utilization and the diverse evolutionary trajectories of mating systems in fungi.</title>
        <authorList>
            <consortium name="DOE Joint Genome Institute"/>
            <person name="Kourist R."/>
            <person name="Kracht O."/>
            <person name="Bracharz F."/>
            <person name="Lipzen A."/>
            <person name="Nolan M."/>
            <person name="Ohm R."/>
            <person name="Grigoriev I."/>
            <person name="Sun S."/>
            <person name="Heitman J."/>
            <person name="Bruck T."/>
            <person name="Nowrousian M."/>
        </authorList>
    </citation>
    <scope>NUCLEOTIDE SEQUENCE [LARGE SCALE GENOMIC DNA]</scope>
    <source>
        <strain evidence="12 13">IBC0246</strain>
    </source>
</reference>
<dbReference type="InterPro" id="IPR001891">
    <property type="entry name" value="Malic_OxRdtase"/>
</dbReference>
<keyword evidence="13" id="KW-1185">Reference proteome</keyword>
<dbReference type="SUPFAM" id="SSF53223">
    <property type="entry name" value="Aminoacid dehydrogenase-like, N-terminal domain"/>
    <property type="match status" value="1"/>
</dbReference>
<dbReference type="CDD" id="cd05312">
    <property type="entry name" value="NAD_bind_1_malic_enz"/>
    <property type="match status" value="1"/>
</dbReference>
<gene>
    <name evidence="12" type="ORF">CC85DRAFT_285398</name>
</gene>
<dbReference type="Pfam" id="PF00390">
    <property type="entry name" value="malic"/>
    <property type="match status" value="1"/>
</dbReference>
<dbReference type="InterPro" id="IPR037062">
    <property type="entry name" value="Malic_N_dom_sf"/>
</dbReference>
<feature type="binding site" evidence="7">
    <location>
        <position position="286"/>
    </location>
    <ligand>
        <name>a divalent metal cation</name>
        <dbReference type="ChEBI" id="CHEBI:60240"/>
    </ligand>
</feature>
<dbReference type="NCBIfam" id="NF010052">
    <property type="entry name" value="PRK13529.1"/>
    <property type="match status" value="1"/>
</dbReference>
<dbReference type="Gene3D" id="3.40.50.10380">
    <property type="entry name" value="Malic enzyme, N-terminal domain"/>
    <property type="match status" value="1"/>
</dbReference>
<dbReference type="PROSITE" id="PS00331">
    <property type="entry name" value="MALIC_ENZYMES"/>
    <property type="match status" value="1"/>
</dbReference>
<dbReference type="SUPFAM" id="SSF51735">
    <property type="entry name" value="NAD(P)-binding Rossmann-fold domains"/>
    <property type="match status" value="1"/>
</dbReference>
<dbReference type="PANTHER" id="PTHR23406">
    <property type="entry name" value="MALIC ENZYME-RELATED"/>
    <property type="match status" value="1"/>
</dbReference>
<evidence type="ECO:0000256" key="2">
    <source>
        <dbReference type="ARBA" id="ARBA00008785"/>
    </source>
</evidence>
<evidence type="ECO:0000256" key="9">
    <source>
        <dbReference type="SAM" id="MobiDB-lite"/>
    </source>
</evidence>
<dbReference type="SMART" id="SM01274">
    <property type="entry name" value="malic"/>
    <property type="match status" value="1"/>
</dbReference>
<dbReference type="InterPro" id="IPR015884">
    <property type="entry name" value="Malic_enzyme_CS"/>
</dbReference>
<evidence type="ECO:0000256" key="7">
    <source>
        <dbReference type="PIRSR" id="PIRSR000106-3"/>
    </source>
</evidence>
<dbReference type="EMBL" id="KQ087203">
    <property type="protein sequence ID" value="KLT42674.1"/>
    <property type="molecule type" value="Genomic_DNA"/>
</dbReference>
<dbReference type="GO" id="GO:0006108">
    <property type="term" value="P:malate metabolic process"/>
    <property type="evidence" value="ECO:0007669"/>
    <property type="project" value="TreeGrafter"/>
</dbReference>
<dbReference type="PRINTS" id="PR00072">
    <property type="entry name" value="MALOXRDTASE"/>
</dbReference>
<evidence type="ECO:0000256" key="1">
    <source>
        <dbReference type="ARBA" id="ARBA00001936"/>
    </source>
</evidence>
<evidence type="ECO:0000256" key="3">
    <source>
        <dbReference type="ARBA" id="ARBA00022723"/>
    </source>
</evidence>
<organism evidence="12 13">
    <name type="scientific">Cutaneotrichosporon oleaginosum</name>
    <dbReference type="NCBI Taxonomy" id="879819"/>
    <lineage>
        <taxon>Eukaryota</taxon>
        <taxon>Fungi</taxon>
        <taxon>Dikarya</taxon>
        <taxon>Basidiomycota</taxon>
        <taxon>Agaricomycotina</taxon>
        <taxon>Tremellomycetes</taxon>
        <taxon>Trichosporonales</taxon>
        <taxon>Trichosporonaceae</taxon>
        <taxon>Cutaneotrichosporon</taxon>
    </lineage>
</organism>
<dbReference type="InterPro" id="IPR036291">
    <property type="entry name" value="NAD(P)-bd_dom_sf"/>
</dbReference>
<evidence type="ECO:0000256" key="6">
    <source>
        <dbReference type="PIRSR" id="PIRSR000106-2"/>
    </source>
</evidence>
<dbReference type="OrthoDB" id="5365701at2759"/>
<name>A0A0J1B4S0_9TREE</name>
<dbReference type="GO" id="GO:0046872">
    <property type="term" value="F:metal ion binding"/>
    <property type="evidence" value="ECO:0007669"/>
    <property type="project" value="UniProtKB-KW"/>
</dbReference>
<evidence type="ECO:0000259" key="11">
    <source>
        <dbReference type="SMART" id="SM01274"/>
    </source>
</evidence>
<accession>A0A0J1B4S0</accession>
<dbReference type="SMART" id="SM00919">
    <property type="entry name" value="Malic_M"/>
    <property type="match status" value="1"/>
</dbReference>
<dbReference type="FunFam" id="3.40.50.720:FF:000182">
    <property type="entry name" value="NAD-dependent malic enzyme"/>
    <property type="match status" value="1"/>
</dbReference>
<comment type="cofactor">
    <cofactor evidence="1">
        <name>Mn(2+)</name>
        <dbReference type="ChEBI" id="CHEBI:29035"/>
    </cofactor>
</comment>
<evidence type="ECO:0000313" key="12">
    <source>
        <dbReference type="EMBL" id="KLT42674.1"/>
    </source>
</evidence>
<feature type="region of interest" description="Disordered" evidence="9">
    <location>
        <begin position="46"/>
        <end position="86"/>
    </location>
</feature>
<dbReference type="AlphaFoldDB" id="A0A0J1B4S0"/>
<evidence type="ECO:0000256" key="5">
    <source>
        <dbReference type="PIRSR" id="PIRSR000106-1"/>
    </source>
</evidence>
<feature type="domain" description="Malic enzyme N-terminal" evidence="11">
    <location>
        <begin position="118"/>
        <end position="301"/>
    </location>
</feature>
<feature type="active site" description="Proton donor" evidence="5">
    <location>
        <position position="141"/>
    </location>
</feature>
<dbReference type="InterPro" id="IPR012301">
    <property type="entry name" value="Malic_N_dom"/>
</dbReference>
<sequence length="618" mass="67276">MLILSRASHSLRSSAFTKYSQFSHSSPSKAFINSNLSTSHISTRKMTATSHQLSAHVRPNGPTPPLTPKSNSLQLPLGGGLGRSRPNINREQSLLRLQHQLDQQPTSLMKHSLLSRTRREDPELFFAALQADLVNLAPIVYTPTVGEACQKYSQVYSGPEGLYLSIDDKDQLPQILAEYAATLKHQPQIIVVTDGSRILGLGDLGLGGMGISVGKLNLYVAGGGLDPSGTLPVVLDMGTNNESIREDPLYLGLKRPRASFDEAVSFMDAFMAAASSQFPKTVIQHEDFYSEAAFEFLERYQNKYRMFNDDIQGTGSVILGGFVAAAKAACGVSGRDPKDHKVVFLGGGSAAIGVAKEMMNYFRMLGLSEQEAKERFWLIDTKGLITETRQDVVDGRLADHKKYFIRRDTQGQEYKSLLEVIEYVKPTTLVGLSTTFGAFPEPVVRRMAELNQAPIIFPLSNPTSKCELSFEDALNWTDGRVLYASGSPYDPVVYDGQLREPGQGNNFLIFPGLGSGALLSGATHISDDMVTASAIALSEALTPAEKEASLLYPRLTRIRDVSAVVATGVIRAAQKAGLDTNVQLRDLDDASLLEHVKLAQWSPYHPQEAAAPIKGASL</sequence>
<dbReference type="Gene3D" id="3.40.50.720">
    <property type="entry name" value="NAD(P)-binding Rossmann-like Domain"/>
    <property type="match status" value="1"/>
</dbReference>
<evidence type="ECO:0000313" key="13">
    <source>
        <dbReference type="Proteomes" id="UP000053611"/>
    </source>
</evidence>
<dbReference type="InterPro" id="IPR012302">
    <property type="entry name" value="Malic_NAD-bd"/>
</dbReference>